<comment type="caution">
    <text evidence="2">The sequence shown here is derived from an EMBL/GenBank/DDBJ whole genome shotgun (WGS) entry which is preliminary data.</text>
</comment>
<keyword evidence="1" id="KW-1133">Transmembrane helix</keyword>
<keyword evidence="1" id="KW-0812">Transmembrane</keyword>
<evidence type="ECO:0000256" key="1">
    <source>
        <dbReference type="SAM" id="Phobius"/>
    </source>
</evidence>
<gene>
    <name evidence="2" type="ORF">ENP99_02610</name>
</gene>
<evidence type="ECO:0000313" key="2">
    <source>
        <dbReference type="EMBL" id="HEH30991.1"/>
    </source>
</evidence>
<dbReference type="AlphaFoldDB" id="A0A7J2T9E2"/>
<evidence type="ECO:0008006" key="3">
    <source>
        <dbReference type="Google" id="ProtNLM"/>
    </source>
</evidence>
<protein>
    <recommendedName>
        <fullName evidence="3">DUF3267 domain-containing protein</fullName>
    </recommendedName>
</protein>
<reference evidence="2" key="1">
    <citation type="journal article" date="2020" name="mSystems">
        <title>Genome- and Community-Level Interaction Insights into Carbon Utilization and Element Cycling Functions of Hydrothermarchaeota in Hydrothermal Sediment.</title>
        <authorList>
            <person name="Zhou Z."/>
            <person name="Liu Y."/>
            <person name="Xu W."/>
            <person name="Pan J."/>
            <person name="Luo Z.H."/>
            <person name="Li M."/>
        </authorList>
    </citation>
    <scope>NUCLEOTIDE SEQUENCE [LARGE SCALE GENOMIC DNA]</scope>
    <source>
        <strain evidence="2">SpSt-27</strain>
    </source>
</reference>
<feature type="transmembrane region" description="Helical" evidence="1">
    <location>
        <begin position="122"/>
        <end position="141"/>
    </location>
</feature>
<keyword evidence="1" id="KW-0472">Membrane</keyword>
<feature type="transmembrane region" description="Helical" evidence="1">
    <location>
        <begin position="12"/>
        <end position="31"/>
    </location>
</feature>
<dbReference type="EMBL" id="DSLL01000020">
    <property type="protein sequence ID" value="HEH30991.1"/>
    <property type="molecule type" value="Genomic_DNA"/>
</dbReference>
<proteinExistence type="predicted"/>
<sequence length="142" mass="16176">MNPIKTILAEIIRAYSKWLILMYSLCTLLLLTTPPKVLLELVLLPLLGLLVLCLHEIGHFIAIPKECRDRSLRFEVTRYAFKLIIERNCMSSEHIAYAVLYSLALPLLLTIVLYIVNMFIVASVMSLLILILTCGDLLTFLK</sequence>
<name>A0A7J2T9E2_9CREN</name>
<accession>A0A7J2T9E2</accession>
<feature type="transmembrane region" description="Helical" evidence="1">
    <location>
        <begin position="43"/>
        <end position="63"/>
    </location>
</feature>
<organism evidence="2">
    <name type="scientific">Ignisphaera aggregans</name>
    <dbReference type="NCBI Taxonomy" id="334771"/>
    <lineage>
        <taxon>Archaea</taxon>
        <taxon>Thermoproteota</taxon>
        <taxon>Thermoprotei</taxon>
        <taxon>Desulfurococcales</taxon>
        <taxon>Desulfurococcaceae</taxon>
        <taxon>Ignisphaera</taxon>
    </lineage>
</organism>
<feature type="transmembrane region" description="Helical" evidence="1">
    <location>
        <begin position="95"/>
        <end position="116"/>
    </location>
</feature>